<dbReference type="Proteomes" id="UP000189452">
    <property type="component" value="Chromosome"/>
</dbReference>
<dbReference type="EMBL" id="QTBD01000212">
    <property type="protein sequence ID" value="REQ48450.1"/>
    <property type="molecule type" value="Genomic_DNA"/>
</dbReference>
<protein>
    <submittedName>
        <fullName evidence="4 5">PPE family protein</fullName>
    </submittedName>
    <submittedName>
        <fullName evidence="7">PPE family protein PPE61</fullName>
    </submittedName>
</protein>
<dbReference type="InterPro" id="IPR000030">
    <property type="entry name" value="PPE_dom"/>
</dbReference>
<reference evidence="6" key="4">
    <citation type="submission" date="2018-07" db="EMBL/GenBank/DDBJ databases">
        <authorList>
            <person name="Shah S."/>
            <person name="Brown T."/>
            <person name="Auld S."/>
            <person name="Bratton K."/>
            <person name="Narechania A."/>
            <person name="Mathema B."/>
            <person name="Gandhi N."/>
        </authorList>
    </citation>
    <scope>NUCLEOTIDE SEQUENCE</scope>
    <source>
        <strain evidence="6">32301_S10</strain>
    </source>
</reference>
<evidence type="ECO:0000313" key="11">
    <source>
        <dbReference type="Proteomes" id="UP000671119"/>
    </source>
</evidence>
<reference evidence="4 11" key="6">
    <citation type="submission" date="2021-03" db="EMBL/GenBank/DDBJ databases">
        <title>Whole Genome Sequencing of Mycobacterium tuberculosis clinical isolates from Arunachal Pradesh, India.</title>
        <authorList>
            <person name="Singh S."/>
            <person name="Mudliar S.R."/>
            <person name="Kulsum U."/>
            <person name="Rufai S.B."/>
            <person name="Singh P.K."/>
            <person name="Umpo M."/>
            <person name="Nyori M."/>
        </authorList>
    </citation>
    <scope>NUCLEOTIDE SEQUENCE [LARGE SCALE GENOMIC DNA]</scope>
    <source>
        <strain evidence="4 11">OMICS/BPL/0142/20/SP</strain>
    </source>
</reference>
<dbReference type="GO" id="GO:0052572">
    <property type="term" value="P:response to host immune response"/>
    <property type="evidence" value="ECO:0007669"/>
    <property type="project" value="TreeGrafter"/>
</dbReference>
<evidence type="ECO:0000313" key="10">
    <source>
        <dbReference type="Proteomes" id="UP000300237"/>
    </source>
</evidence>
<dbReference type="FunFam" id="1.20.1260.20:FF:000001">
    <property type="entry name" value="PPE family protein PPE41"/>
    <property type="match status" value="1"/>
</dbReference>
<dbReference type="SMR" id="A0A045IL63"/>
<dbReference type="InterPro" id="IPR038332">
    <property type="entry name" value="PPE_sf"/>
</dbReference>
<dbReference type="EMBL" id="JAGIZI010000013">
    <property type="protein sequence ID" value="MBP0683524.1"/>
    <property type="molecule type" value="Genomic_DNA"/>
</dbReference>
<dbReference type="PANTHER" id="PTHR46766">
    <property type="entry name" value="GLUTAMINE-RICH PROTEIN 2"/>
    <property type="match status" value="1"/>
</dbReference>
<evidence type="ECO:0000259" key="3">
    <source>
        <dbReference type="Pfam" id="PF12484"/>
    </source>
</evidence>
<reference evidence="5 8" key="1">
    <citation type="submission" date="2016-04" db="EMBL/GenBank/DDBJ databases">
        <authorList>
            <person name="Bigi M."/>
            <person name="Bigi F."/>
            <person name="Soria M.A."/>
        </authorList>
    </citation>
    <scope>NUCLEOTIDE SEQUENCE [LARGE SCALE GENOMIC DNA]</scope>
    <source>
        <strain evidence="5 8">6548</strain>
    </source>
</reference>
<organism evidence="5 8">
    <name type="scientific">Mycobacterium tuberculosis</name>
    <dbReference type="NCBI Taxonomy" id="1773"/>
    <lineage>
        <taxon>Bacteria</taxon>
        <taxon>Bacillati</taxon>
        <taxon>Actinomycetota</taxon>
        <taxon>Actinomycetes</taxon>
        <taxon>Mycobacteriales</taxon>
        <taxon>Mycobacteriaceae</taxon>
        <taxon>Mycobacterium</taxon>
        <taxon>Mycobacterium tuberculosis complex</taxon>
    </lineage>
</organism>
<evidence type="ECO:0000313" key="4">
    <source>
        <dbReference type="EMBL" id="MBP0683524.1"/>
    </source>
</evidence>
<accession>A0A045IL63</accession>
<dbReference type="GeneID" id="45427516"/>
<dbReference type="OMA" id="NIQSMGS"/>
<reference evidence="7 10" key="5">
    <citation type="submission" date="2018-08" db="EMBL/GenBank/DDBJ databases">
        <authorList>
            <person name="Fokvardsen B D."/>
            <person name="Norman A."/>
        </authorList>
    </citation>
    <scope>NUCLEOTIDE SEQUENCE [LARGE SCALE GENOMIC DNA]</scope>
    <source>
        <strain evidence="7 10">DKC2</strain>
    </source>
</reference>
<evidence type="ECO:0000256" key="1">
    <source>
        <dbReference type="ARBA" id="ARBA00010652"/>
    </source>
</evidence>
<gene>
    <name evidence="5" type="ORF">A4S10_03702</name>
    <name evidence="7" type="ORF">DKC2_3762</name>
    <name evidence="6" type="ORF">DSJ38_18645</name>
    <name evidence="4" type="ORF">J8J21_10365</name>
</gene>
<dbReference type="Proteomes" id="UP000256381">
    <property type="component" value="Unassembled WGS sequence"/>
</dbReference>
<reference evidence="5 8" key="3">
    <citation type="submission" date="2017-02" db="EMBL/GenBank/DDBJ databases">
        <title>Protein polymorphisms may explain contrasting epidemiological fitness of two variants of a multidrug-resistant Mycobacterium tuberculosis strain.</title>
        <authorList>
            <person name="Bigi M.M."/>
            <person name="Lopez B."/>
            <person name="Blanco F.C."/>
            <person name="Sasiain M.C."/>
            <person name="De La Barrera S."/>
            <person name="Ritacco V."/>
            <person name="Bigi F."/>
            <person name="Soria M.A."/>
        </authorList>
    </citation>
    <scope>NUCLEOTIDE SEQUENCE [LARGE SCALE GENOMIC DNA]</scope>
    <source>
        <strain evidence="5 8">6548</strain>
    </source>
</reference>
<feature type="domain" description="PPE" evidence="2">
    <location>
        <begin position="4"/>
        <end position="166"/>
    </location>
</feature>
<evidence type="ECO:0000313" key="9">
    <source>
        <dbReference type="Proteomes" id="UP000256381"/>
    </source>
</evidence>
<dbReference type="InterPro" id="IPR022171">
    <property type="entry name" value="PPE_C"/>
</dbReference>
<dbReference type="EMBL" id="LR027516">
    <property type="protein sequence ID" value="VCU51852.1"/>
    <property type="molecule type" value="Genomic_DNA"/>
</dbReference>
<reference evidence="6 9" key="2">
    <citation type="journal article" date="2017" name="N. Engl. J. Med.">
        <title>Transmission of Extensively Drug-Resistant Tuberculosis in South Africa.</title>
        <authorList>
            <person name="Shah N.S."/>
            <person name="Auld S.C."/>
            <person name="Brust J.C."/>
            <person name="Mathema B."/>
            <person name="Ismail N."/>
            <person name="Moodley P."/>
            <person name="Mlisana K."/>
            <person name="Allana S."/>
            <person name="Campbell A."/>
            <person name="Mthiyane T."/>
            <person name="Morris N."/>
            <person name="Mpangase P."/>
            <person name="van der Meulen H."/>
            <person name="Omar S.V."/>
            <person name="Brown T.S."/>
            <person name="Narechania A."/>
            <person name="Shaskina E."/>
            <person name="Kapwata T."/>
            <person name="Kreiswirth B."/>
            <person name="Gandhi N.R."/>
        </authorList>
    </citation>
    <scope>NUCLEOTIDE SEQUENCE [LARGE SCALE GENOMIC DNA]</scope>
    <source>
        <strain evidence="6 9">32301_S10</strain>
    </source>
</reference>
<dbReference type="AlphaFoldDB" id="A0A045IL63"/>
<dbReference type="Gene3D" id="1.20.1260.20">
    <property type="entry name" value="PPE superfamily"/>
    <property type="match status" value="1"/>
</dbReference>
<evidence type="ECO:0000313" key="6">
    <source>
        <dbReference type="EMBL" id="REQ48450.1"/>
    </source>
</evidence>
<evidence type="ECO:0000313" key="5">
    <source>
        <dbReference type="EMBL" id="OMH61511.1"/>
    </source>
</evidence>
<dbReference type="SUPFAM" id="SSF140459">
    <property type="entry name" value="PE/PPE dimer-like"/>
    <property type="match status" value="1"/>
</dbReference>
<evidence type="ECO:0000259" key="2">
    <source>
        <dbReference type="Pfam" id="PF00823"/>
    </source>
</evidence>
<dbReference type="Proteomes" id="UP000300237">
    <property type="component" value="Chromosome"/>
</dbReference>
<name>A0A045IL63_MYCTX</name>
<evidence type="ECO:0000313" key="8">
    <source>
        <dbReference type="Proteomes" id="UP000189452"/>
    </source>
</evidence>
<dbReference type="PANTHER" id="PTHR46766:SF1">
    <property type="entry name" value="GLUTAMINE-RICH PROTEIN 2"/>
    <property type="match status" value="1"/>
</dbReference>
<dbReference type="Pfam" id="PF00823">
    <property type="entry name" value="PPE"/>
    <property type="match status" value="1"/>
</dbReference>
<comment type="similarity">
    <text evidence="1">Belongs to the mycobacterial PPE family.</text>
</comment>
<dbReference type="RefSeq" id="WP_003419226.1">
    <property type="nucleotide sequence ID" value="NZ_AP018034.1"/>
</dbReference>
<feature type="domain" description="PPE family C-terminal" evidence="3">
    <location>
        <begin position="325"/>
        <end position="402"/>
    </location>
</feature>
<dbReference type="Pfam" id="PF12484">
    <property type="entry name" value="PPE-SVP"/>
    <property type="match status" value="1"/>
</dbReference>
<evidence type="ECO:0000313" key="7">
    <source>
        <dbReference type="EMBL" id="VCU51852.1"/>
    </source>
</evidence>
<proteinExistence type="inferred from homology"/>
<dbReference type="Proteomes" id="UP000671119">
    <property type="component" value="Unassembled WGS sequence"/>
</dbReference>
<sequence>MFMDFAMLPPEVNSTRMYSGPGAGSLWAAAAAWDQVSAELQSAAETYRSVIASLTGWQWLGPSSVRMGAAVTPYVEWLTTTAAQARQTATQITAAATGFEQAFAMTVPPPAIMANRAQVLSLIATNFFGQNTAAIAALETQYAEMWEQDATAMYDYAATSAAARTLTPFTSPQQDTNSAGLPAQSAEVSRATANAGAADGNWLGNLLEEIGILLLPIAPELTPFFLEAGEIVNAIPFPSIVGDEFCLLDGLLAWYATIGSINNINSMGTGIIGAEKNLGILPELGSAAAAAAPPPADIAPAFLAPLTSMAKSLSDGALRGPGEVSAAMRGAGTIGQMSVPPAWKAPAVTTVRAFDATPMTTLPGGDAPAAGVPGLPGMPASGAGRAGVVPRYGVRLTVMTRPLSGG</sequence>
<dbReference type="EMBL" id="LWDQ01000001">
    <property type="protein sequence ID" value="OMH61511.1"/>
    <property type="molecule type" value="Genomic_DNA"/>
</dbReference>